<name>A0A0D2QC74_HYPSF</name>
<organism evidence="10 11">
    <name type="scientific">Hypholoma sublateritium (strain FD-334 SS-4)</name>
    <dbReference type="NCBI Taxonomy" id="945553"/>
    <lineage>
        <taxon>Eukaryota</taxon>
        <taxon>Fungi</taxon>
        <taxon>Dikarya</taxon>
        <taxon>Basidiomycota</taxon>
        <taxon>Agaricomycotina</taxon>
        <taxon>Agaricomycetes</taxon>
        <taxon>Agaricomycetidae</taxon>
        <taxon>Agaricales</taxon>
        <taxon>Agaricineae</taxon>
        <taxon>Strophariaceae</taxon>
        <taxon>Hypholoma</taxon>
    </lineage>
</organism>
<dbReference type="Proteomes" id="UP000054270">
    <property type="component" value="Unassembled WGS sequence"/>
</dbReference>
<reference evidence="11" key="1">
    <citation type="submission" date="2014-04" db="EMBL/GenBank/DDBJ databases">
        <title>Evolutionary Origins and Diversification of the Mycorrhizal Mutualists.</title>
        <authorList>
            <consortium name="DOE Joint Genome Institute"/>
            <consortium name="Mycorrhizal Genomics Consortium"/>
            <person name="Kohler A."/>
            <person name="Kuo A."/>
            <person name="Nagy L.G."/>
            <person name="Floudas D."/>
            <person name="Copeland A."/>
            <person name="Barry K.W."/>
            <person name="Cichocki N."/>
            <person name="Veneault-Fourrey C."/>
            <person name="LaButti K."/>
            <person name="Lindquist E.A."/>
            <person name="Lipzen A."/>
            <person name="Lundell T."/>
            <person name="Morin E."/>
            <person name="Murat C."/>
            <person name="Riley R."/>
            <person name="Ohm R."/>
            <person name="Sun H."/>
            <person name="Tunlid A."/>
            <person name="Henrissat B."/>
            <person name="Grigoriev I.V."/>
            <person name="Hibbett D.S."/>
            <person name="Martin F."/>
        </authorList>
    </citation>
    <scope>NUCLEOTIDE SEQUENCE [LARGE SCALE GENOMIC DNA]</scope>
    <source>
        <strain evidence="11">FD-334 SS-4</strain>
    </source>
</reference>
<gene>
    <name evidence="10" type="ORF">HYPSUDRAFT_32578</name>
</gene>
<evidence type="ECO:0000256" key="3">
    <source>
        <dbReference type="ARBA" id="ARBA00022448"/>
    </source>
</evidence>
<sequence>MALREWDVLDFGTARRKGGKRSRRGWRDGMDSERPERKAGADHWGSSEGSERPSARAAMAGEREIKIHTPPRVSSAVTAARTHFNSAPMFRLTRPLLSAAKRTTGIHGLSVHPNPLPELAQTYEATLVALTSIPQTSVYRQGVEALVRNKLNSLKLANGDVGAAETLLKEGHIEESLDIASDELKLAANMVEWKA</sequence>
<keyword evidence="7" id="KW-0496">Mitochondrion</keyword>
<dbReference type="AlphaFoldDB" id="A0A0D2QC74"/>
<protein>
    <submittedName>
        <fullName evidence="10">Uncharacterized protein</fullName>
    </submittedName>
</protein>
<evidence type="ECO:0000313" key="11">
    <source>
        <dbReference type="Proteomes" id="UP000054270"/>
    </source>
</evidence>
<comment type="subcellular location">
    <subcellularLocation>
        <location evidence="1">Mitochondrion inner membrane</location>
        <topology evidence="1">Peripheral membrane protein</topology>
        <orientation evidence="1">Matrix side</orientation>
    </subcellularLocation>
</comment>
<keyword evidence="6" id="KW-0249">Electron transport</keyword>
<evidence type="ECO:0000256" key="8">
    <source>
        <dbReference type="ARBA" id="ARBA00023136"/>
    </source>
</evidence>
<evidence type="ECO:0000256" key="2">
    <source>
        <dbReference type="ARBA" id="ARBA00010261"/>
    </source>
</evidence>
<feature type="compositionally biased region" description="Basic residues" evidence="9">
    <location>
        <begin position="14"/>
        <end position="24"/>
    </location>
</feature>
<evidence type="ECO:0000256" key="7">
    <source>
        <dbReference type="ARBA" id="ARBA00023128"/>
    </source>
</evidence>
<dbReference type="OrthoDB" id="286811at2759"/>
<evidence type="ECO:0000256" key="5">
    <source>
        <dbReference type="ARBA" id="ARBA00022792"/>
    </source>
</evidence>
<keyword evidence="11" id="KW-1185">Reference proteome</keyword>
<evidence type="ECO:0000256" key="4">
    <source>
        <dbReference type="ARBA" id="ARBA00022660"/>
    </source>
</evidence>
<keyword evidence="4" id="KW-0679">Respiratory chain</keyword>
<evidence type="ECO:0000256" key="9">
    <source>
        <dbReference type="SAM" id="MobiDB-lite"/>
    </source>
</evidence>
<dbReference type="PANTHER" id="PTHR12653:SF0">
    <property type="entry name" value="NADH DEHYDROGENASE [UBIQUINONE] 1 ALPHA SUBCOMPLEX SUBUNIT 5"/>
    <property type="match status" value="1"/>
</dbReference>
<dbReference type="GO" id="GO:0022904">
    <property type="term" value="P:respiratory electron transport chain"/>
    <property type="evidence" value="ECO:0007669"/>
    <property type="project" value="InterPro"/>
</dbReference>
<feature type="compositionally biased region" description="Basic and acidic residues" evidence="9">
    <location>
        <begin position="25"/>
        <end position="41"/>
    </location>
</feature>
<dbReference type="PANTHER" id="PTHR12653">
    <property type="entry name" value="NADH-UBIQUINONE OXIDOREDUCTASE 13 KD-B SUBUNIT"/>
    <property type="match status" value="1"/>
</dbReference>
<accession>A0A0D2QC74</accession>
<feature type="non-terminal residue" evidence="10">
    <location>
        <position position="195"/>
    </location>
</feature>
<feature type="region of interest" description="Disordered" evidence="9">
    <location>
        <begin position="1"/>
        <end position="60"/>
    </location>
</feature>
<evidence type="ECO:0000256" key="1">
    <source>
        <dbReference type="ARBA" id="ARBA00004443"/>
    </source>
</evidence>
<evidence type="ECO:0000313" key="10">
    <source>
        <dbReference type="EMBL" id="KJA29200.1"/>
    </source>
</evidence>
<dbReference type="InterPro" id="IPR006806">
    <property type="entry name" value="NDUFA5"/>
</dbReference>
<proteinExistence type="inferred from homology"/>
<keyword evidence="8" id="KW-0472">Membrane</keyword>
<keyword evidence="5" id="KW-0999">Mitochondrion inner membrane</keyword>
<dbReference type="Pfam" id="PF04716">
    <property type="entry name" value="ETC_C1_NDUFA5"/>
    <property type="match status" value="1"/>
</dbReference>
<keyword evidence="3" id="KW-0813">Transport</keyword>
<dbReference type="EMBL" id="KN817519">
    <property type="protein sequence ID" value="KJA29200.1"/>
    <property type="molecule type" value="Genomic_DNA"/>
</dbReference>
<comment type="similarity">
    <text evidence="2">Belongs to the complex I NDUFA5 subunit family.</text>
</comment>
<dbReference type="GO" id="GO:0005743">
    <property type="term" value="C:mitochondrial inner membrane"/>
    <property type="evidence" value="ECO:0007669"/>
    <property type="project" value="UniProtKB-SubCell"/>
</dbReference>
<dbReference type="STRING" id="945553.A0A0D2QC74"/>
<evidence type="ECO:0000256" key="6">
    <source>
        <dbReference type="ARBA" id="ARBA00022982"/>
    </source>
</evidence>